<accession>A0AAP3GD63</accession>
<feature type="domain" description="DUF2399" evidence="1">
    <location>
        <begin position="280"/>
        <end position="441"/>
    </location>
</feature>
<protein>
    <submittedName>
        <fullName evidence="3">DUF2399 domain-containing protein</fullName>
    </submittedName>
</protein>
<gene>
    <name evidence="3" type="ORF">O0554_22825</name>
</gene>
<dbReference type="InterPro" id="IPR024466">
    <property type="entry name" value="CHP02679_N"/>
</dbReference>
<proteinExistence type="predicted"/>
<name>A0AAP3GD63_BRELA</name>
<evidence type="ECO:0000313" key="3">
    <source>
        <dbReference type="EMBL" id="MCZ0809700.1"/>
    </source>
</evidence>
<dbReference type="InterPro" id="IPR024465">
    <property type="entry name" value="DUF2399"/>
</dbReference>
<dbReference type="EMBL" id="JAPTNE010000041">
    <property type="protein sequence ID" value="MCZ0809700.1"/>
    <property type="molecule type" value="Genomic_DNA"/>
</dbReference>
<dbReference type="Proteomes" id="UP001077662">
    <property type="component" value="Unassembled WGS sequence"/>
</dbReference>
<sequence>MATMQELIQIFQKEPGFNRMFSLFREKYRSYENIGQSVKISLPFPTVYERKVLEGFFGESFKGVKTIIISSAKFQKAIQKTKYKETFEGYDINDLIQMYYGNELTSKKHDRKRFEQKKDMFFQSLLSKCDSGSAFYRFLIFIKEQKSAPRIHTMYKSDPYLLNHLLDLIANLFTLLPLNEDVYLPVLSRDLTGDPHALDPQKVSGKMILYALQIIDYVDHGVEILRKPTAEQMTDILFRHRILRDDLLNFSTVYNGIAINKNGIDNALFAGARIERAFFHLPLREIQKIGSFRTTNAGDLFMIENSAVSSFLANQLSPDETGPTIVLGCGQLKTATLKLLDLYVESSSGYIHYSGDFDPEGLIIAQKLISRYGSRLKLWHYTKADYLLTTQSHKAVALPKSRLKKLNCVTAKELISVKEAMLKLGRAGYQEAILQDLVEDLEHPH</sequence>
<feature type="domain" description="Conserved hypothetical protein CHP02679 N terminus" evidence="2">
    <location>
        <begin position="40"/>
        <end position="255"/>
    </location>
</feature>
<dbReference type="Pfam" id="PF11796">
    <property type="entry name" value="DUF3323"/>
    <property type="match status" value="1"/>
</dbReference>
<dbReference type="AlphaFoldDB" id="A0AAP3GD63"/>
<evidence type="ECO:0000259" key="2">
    <source>
        <dbReference type="Pfam" id="PF11796"/>
    </source>
</evidence>
<evidence type="ECO:0000259" key="1">
    <source>
        <dbReference type="Pfam" id="PF09664"/>
    </source>
</evidence>
<dbReference type="Pfam" id="PF09664">
    <property type="entry name" value="DUF2399"/>
    <property type="match status" value="1"/>
</dbReference>
<dbReference type="RefSeq" id="WP_258434664.1">
    <property type="nucleotide sequence ID" value="NZ_JANSGW010000041.1"/>
</dbReference>
<reference evidence="3" key="1">
    <citation type="submission" date="2022-09" db="EMBL/GenBank/DDBJ databases">
        <title>Genome analysis and characterization of larvicidal activity of Brevibacillus strains.</title>
        <authorList>
            <person name="Patrusheva E.V."/>
            <person name="Izotova A.O."/>
            <person name="Toshchakov S.V."/>
            <person name="Sineoky S.P."/>
        </authorList>
    </citation>
    <scope>NUCLEOTIDE SEQUENCE</scope>
    <source>
        <strain evidence="3">VKPM_B-13247</strain>
    </source>
</reference>
<comment type="caution">
    <text evidence="3">The sequence shown here is derived from an EMBL/GenBank/DDBJ whole genome shotgun (WGS) entry which is preliminary data.</text>
</comment>
<organism evidence="3 4">
    <name type="scientific">Brevibacillus laterosporus</name>
    <name type="common">Bacillus laterosporus</name>
    <dbReference type="NCBI Taxonomy" id="1465"/>
    <lineage>
        <taxon>Bacteria</taxon>
        <taxon>Bacillati</taxon>
        <taxon>Bacillota</taxon>
        <taxon>Bacilli</taxon>
        <taxon>Bacillales</taxon>
        <taxon>Paenibacillaceae</taxon>
        <taxon>Brevibacillus</taxon>
    </lineage>
</organism>
<evidence type="ECO:0000313" key="4">
    <source>
        <dbReference type="Proteomes" id="UP001077662"/>
    </source>
</evidence>